<dbReference type="SUPFAM" id="SSF52499">
    <property type="entry name" value="Isochorismatase-like hydrolases"/>
    <property type="match status" value="1"/>
</dbReference>
<name>A0ABT6ABS8_9ACTN</name>
<organism evidence="3 4">
    <name type="scientific">Streptomyces tropicalis</name>
    <dbReference type="NCBI Taxonomy" id="3034234"/>
    <lineage>
        <taxon>Bacteria</taxon>
        <taxon>Bacillati</taxon>
        <taxon>Actinomycetota</taxon>
        <taxon>Actinomycetes</taxon>
        <taxon>Kitasatosporales</taxon>
        <taxon>Streptomycetaceae</taxon>
        <taxon>Streptomyces</taxon>
    </lineage>
</organism>
<proteinExistence type="predicted"/>
<dbReference type="EMBL" id="JARJBB010000018">
    <property type="protein sequence ID" value="MDF3302109.1"/>
    <property type="molecule type" value="Genomic_DNA"/>
</dbReference>
<feature type="domain" description="Isochorismatase-like" evidence="2">
    <location>
        <begin position="22"/>
        <end position="194"/>
    </location>
</feature>
<sequence length="218" mass="23872">MPTERDLPESRVPWVPDPGRAVLLVHDMQRYFLRPFTPDRSPASELLHHCRLLRDRCAQLDVPVVYTAQPGDMDDEQRGLLKDFWGPGMRADAGDRQVVEELAPRPGDQVFTKWRYSALVRSGLLDLLRSSGRDQLILCGVYAHVGVLMTAVDAFSHDVQPFLVADAVADCSLGRHRLALTYAAQNCASVTTARSTLLALGAAGGRGNGARRASLSAP</sequence>
<dbReference type="PANTHER" id="PTHR43540:SF3">
    <property type="entry name" value="ENTEROBACTIN SYNTHASE COMPONENT B"/>
    <property type="match status" value="1"/>
</dbReference>
<gene>
    <name evidence="3" type="ORF">P3H78_26460</name>
</gene>
<dbReference type="PANTHER" id="PTHR43540">
    <property type="entry name" value="PEROXYUREIDOACRYLATE/UREIDOACRYLATE AMIDOHYDROLASE-RELATED"/>
    <property type="match status" value="1"/>
</dbReference>
<dbReference type="InterPro" id="IPR036380">
    <property type="entry name" value="Isochorismatase-like_sf"/>
</dbReference>
<evidence type="ECO:0000256" key="1">
    <source>
        <dbReference type="ARBA" id="ARBA00022801"/>
    </source>
</evidence>
<dbReference type="PRINTS" id="PR01398">
    <property type="entry name" value="ISCHRISMTASE"/>
</dbReference>
<evidence type="ECO:0000259" key="2">
    <source>
        <dbReference type="Pfam" id="PF00857"/>
    </source>
</evidence>
<evidence type="ECO:0000313" key="3">
    <source>
        <dbReference type="EMBL" id="MDF3302109.1"/>
    </source>
</evidence>
<protein>
    <submittedName>
        <fullName evidence="3">Isochorismatase family protein</fullName>
    </submittedName>
</protein>
<dbReference type="InterPro" id="IPR050272">
    <property type="entry name" value="Isochorismatase-like_hydrls"/>
</dbReference>
<reference evidence="3 4" key="1">
    <citation type="submission" date="2023-03" db="EMBL/GenBank/DDBJ databases">
        <title>Draft genome sequence of Streptomyces sp. K1PA1 isolated from peat swamp forest in Thailand.</title>
        <authorList>
            <person name="Klaysubun C."/>
            <person name="Duangmal K."/>
        </authorList>
    </citation>
    <scope>NUCLEOTIDE SEQUENCE [LARGE SCALE GENOMIC DNA]</scope>
    <source>
        <strain evidence="3 4">K1PA1</strain>
    </source>
</reference>
<dbReference type="InterPro" id="IPR016291">
    <property type="entry name" value="Isochorismatase"/>
</dbReference>
<dbReference type="Gene3D" id="3.40.50.850">
    <property type="entry name" value="Isochorismatase-like"/>
    <property type="match status" value="1"/>
</dbReference>
<dbReference type="Proteomes" id="UP001221150">
    <property type="component" value="Unassembled WGS sequence"/>
</dbReference>
<accession>A0ABT6ABS8</accession>
<comment type="caution">
    <text evidence="3">The sequence shown here is derived from an EMBL/GenBank/DDBJ whole genome shotgun (WGS) entry which is preliminary data.</text>
</comment>
<dbReference type="Pfam" id="PF00857">
    <property type="entry name" value="Isochorismatase"/>
    <property type="match status" value="1"/>
</dbReference>
<dbReference type="InterPro" id="IPR000868">
    <property type="entry name" value="Isochorismatase-like_dom"/>
</dbReference>
<evidence type="ECO:0000313" key="4">
    <source>
        <dbReference type="Proteomes" id="UP001221150"/>
    </source>
</evidence>
<keyword evidence="4" id="KW-1185">Reference proteome</keyword>
<keyword evidence="1" id="KW-0378">Hydrolase</keyword>